<dbReference type="AlphaFoldDB" id="A0A9E6XZ90"/>
<feature type="transmembrane region" description="Helical" evidence="1">
    <location>
        <begin position="92"/>
        <end position="115"/>
    </location>
</feature>
<keyword evidence="1" id="KW-0472">Membrane</keyword>
<evidence type="ECO:0000259" key="2">
    <source>
        <dbReference type="Pfam" id="PF25231"/>
    </source>
</evidence>
<evidence type="ECO:0000313" key="3">
    <source>
        <dbReference type="EMBL" id="UGS36501.1"/>
    </source>
</evidence>
<keyword evidence="1" id="KW-1133">Transmembrane helix</keyword>
<organism evidence="3 4">
    <name type="scientific">Capillimicrobium parvum</name>
    <dbReference type="NCBI Taxonomy" id="2884022"/>
    <lineage>
        <taxon>Bacteria</taxon>
        <taxon>Bacillati</taxon>
        <taxon>Actinomycetota</taxon>
        <taxon>Thermoleophilia</taxon>
        <taxon>Solirubrobacterales</taxon>
        <taxon>Capillimicrobiaceae</taxon>
        <taxon>Capillimicrobium</taxon>
    </lineage>
</organism>
<feature type="transmembrane region" description="Helical" evidence="1">
    <location>
        <begin position="28"/>
        <end position="49"/>
    </location>
</feature>
<feature type="transmembrane region" description="Helical" evidence="1">
    <location>
        <begin position="165"/>
        <end position="189"/>
    </location>
</feature>
<reference evidence="3" key="1">
    <citation type="journal article" date="2022" name="Int. J. Syst. Evol. Microbiol.">
        <title>Pseudomonas aegrilactucae sp. nov. and Pseudomonas morbosilactucae sp. nov., pathogens causing bacterial rot of lettuce in Japan.</title>
        <authorList>
            <person name="Sawada H."/>
            <person name="Fujikawa T."/>
            <person name="Satou M."/>
        </authorList>
    </citation>
    <scope>NUCLEOTIDE SEQUENCE</scope>
    <source>
        <strain evidence="3">0166_1</strain>
    </source>
</reference>
<sequence>MEAAAAPSKKLDVGKVINETFSVYGQNAVVVLASSIVVFVVVGVVSGLLQTAGGFVPQALAAVIRVAGFAFYTGFVVRLVEDVRDGRRDQTIGGLMSSAMPAIVSLVVFGILFGIGVGIGLVLIIVPGLILLTFWSVGAPAIVVERAGPIEAFGRSWRLVRGDAWSVFGALLVMLLFIIVIGVVLAVIATPIGNGAIVVANVISNVITAPLFAIAVSVMFFDLGGGRPAGRA</sequence>
<feature type="domain" description="DUF7847" evidence="2">
    <location>
        <begin position="77"/>
        <end position="212"/>
    </location>
</feature>
<dbReference type="Pfam" id="PF25231">
    <property type="entry name" value="DUF7847"/>
    <property type="match status" value="1"/>
</dbReference>
<accession>A0A9E6XZ90</accession>
<feature type="transmembrane region" description="Helical" evidence="1">
    <location>
        <begin position="195"/>
        <end position="221"/>
    </location>
</feature>
<name>A0A9E6XZ90_9ACTN</name>
<dbReference type="EMBL" id="CP087164">
    <property type="protein sequence ID" value="UGS36501.1"/>
    <property type="molecule type" value="Genomic_DNA"/>
</dbReference>
<keyword evidence="1" id="KW-0812">Transmembrane</keyword>
<dbReference type="KEGG" id="sbae:DSM104329_02907"/>
<proteinExistence type="predicted"/>
<evidence type="ECO:0000256" key="1">
    <source>
        <dbReference type="SAM" id="Phobius"/>
    </source>
</evidence>
<dbReference type="InterPro" id="IPR057169">
    <property type="entry name" value="DUF7847"/>
</dbReference>
<dbReference type="Proteomes" id="UP001162834">
    <property type="component" value="Chromosome"/>
</dbReference>
<feature type="transmembrane region" description="Helical" evidence="1">
    <location>
        <begin position="55"/>
        <end position="80"/>
    </location>
</feature>
<keyword evidence="4" id="KW-1185">Reference proteome</keyword>
<protein>
    <recommendedName>
        <fullName evidence="2">DUF7847 domain-containing protein</fullName>
    </recommendedName>
</protein>
<feature type="transmembrane region" description="Helical" evidence="1">
    <location>
        <begin position="121"/>
        <end position="144"/>
    </location>
</feature>
<gene>
    <name evidence="3" type="ORF">DSM104329_02907</name>
</gene>
<evidence type="ECO:0000313" key="4">
    <source>
        <dbReference type="Proteomes" id="UP001162834"/>
    </source>
</evidence>
<dbReference type="RefSeq" id="WP_259316171.1">
    <property type="nucleotide sequence ID" value="NZ_CP087164.1"/>
</dbReference>